<evidence type="ECO:0000256" key="6">
    <source>
        <dbReference type="ARBA" id="ARBA00022927"/>
    </source>
</evidence>
<keyword evidence="4 10" id="KW-1003">Cell membrane</keyword>
<feature type="transmembrane region" description="Helical" evidence="10">
    <location>
        <begin position="6"/>
        <end position="22"/>
    </location>
</feature>
<gene>
    <name evidence="11" type="ORF">UR93_C0002G0015</name>
</gene>
<reference evidence="11 12" key="1">
    <citation type="journal article" date="2015" name="Nature">
        <title>rRNA introns, odd ribosomes, and small enigmatic genomes across a large radiation of phyla.</title>
        <authorList>
            <person name="Brown C.T."/>
            <person name="Hug L.A."/>
            <person name="Thomas B.C."/>
            <person name="Sharon I."/>
            <person name="Castelle C.J."/>
            <person name="Singh A."/>
            <person name="Wilkins M.J."/>
            <person name="Williams K.H."/>
            <person name="Banfield J.F."/>
        </authorList>
    </citation>
    <scope>NUCLEOTIDE SEQUENCE [LARGE SCALE GENOMIC DNA]</scope>
</reference>
<keyword evidence="3 10" id="KW-0813">Transport</keyword>
<evidence type="ECO:0000256" key="5">
    <source>
        <dbReference type="ARBA" id="ARBA00022692"/>
    </source>
</evidence>
<dbReference type="NCBIfam" id="TIGR00810">
    <property type="entry name" value="secG"/>
    <property type="match status" value="1"/>
</dbReference>
<keyword evidence="5 10" id="KW-0812">Transmembrane</keyword>
<dbReference type="GO" id="GO:0043952">
    <property type="term" value="P:protein transport by the Sec complex"/>
    <property type="evidence" value="ECO:0007669"/>
    <property type="project" value="TreeGrafter"/>
</dbReference>
<comment type="caution">
    <text evidence="11">The sequence shown here is derived from an EMBL/GenBank/DDBJ whole genome shotgun (WGS) entry which is preliminary data.</text>
</comment>
<keyword evidence="7 10" id="KW-1133">Transmembrane helix</keyword>
<evidence type="ECO:0000256" key="4">
    <source>
        <dbReference type="ARBA" id="ARBA00022475"/>
    </source>
</evidence>
<comment type="similarity">
    <text evidence="2 10">Belongs to the SecG family.</text>
</comment>
<dbReference type="STRING" id="1618333.UR93_C0002G0015"/>
<accession>A0A0G0D778</accession>
<dbReference type="EMBL" id="LBRB01000002">
    <property type="protein sequence ID" value="KKP89113.1"/>
    <property type="molecule type" value="Genomic_DNA"/>
</dbReference>
<evidence type="ECO:0000256" key="7">
    <source>
        <dbReference type="ARBA" id="ARBA00022989"/>
    </source>
</evidence>
<name>A0A0G0D778_9BACT</name>
<evidence type="ECO:0000256" key="8">
    <source>
        <dbReference type="ARBA" id="ARBA00023010"/>
    </source>
</evidence>
<evidence type="ECO:0000313" key="11">
    <source>
        <dbReference type="EMBL" id="KKP89113.1"/>
    </source>
</evidence>
<proteinExistence type="inferred from homology"/>
<comment type="function">
    <text evidence="10">Involved in protein export. Participates in an early event of protein translocation.</text>
</comment>
<dbReference type="InterPro" id="IPR004692">
    <property type="entry name" value="SecG"/>
</dbReference>
<dbReference type="PRINTS" id="PR01651">
    <property type="entry name" value="SECGEXPORT"/>
</dbReference>
<keyword evidence="6 10" id="KW-0653">Protein transport</keyword>
<dbReference type="GO" id="GO:0009306">
    <property type="term" value="P:protein secretion"/>
    <property type="evidence" value="ECO:0007669"/>
    <property type="project" value="UniProtKB-UniRule"/>
</dbReference>
<dbReference type="GO" id="GO:0005886">
    <property type="term" value="C:plasma membrane"/>
    <property type="evidence" value="ECO:0007669"/>
    <property type="project" value="UniProtKB-SubCell"/>
</dbReference>
<evidence type="ECO:0000256" key="1">
    <source>
        <dbReference type="ARBA" id="ARBA00004651"/>
    </source>
</evidence>
<sequence>MEKVIQTIQVVISIALIVVILVQQKGTGLGGVFGGQGNVYRTKRGFEKFLHYLTIVLAIVFVTLSLTRFFV</sequence>
<comment type="subcellular location">
    <subcellularLocation>
        <location evidence="1 10">Cell membrane</location>
        <topology evidence="1 10">Multi-pass membrane protein</topology>
    </subcellularLocation>
</comment>
<dbReference type="GO" id="GO:0065002">
    <property type="term" value="P:intracellular protein transmembrane transport"/>
    <property type="evidence" value="ECO:0007669"/>
    <property type="project" value="TreeGrafter"/>
</dbReference>
<dbReference type="AlphaFoldDB" id="A0A0G0D778"/>
<keyword evidence="8 10" id="KW-0811">Translocation</keyword>
<dbReference type="GO" id="GO:0015450">
    <property type="term" value="F:protein-transporting ATPase activity"/>
    <property type="evidence" value="ECO:0007669"/>
    <property type="project" value="UniProtKB-UniRule"/>
</dbReference>
<dbReference type="Proteomes" id="UP000034316">
    <property type="component" value="Unassembled WGS sequence"/>
</dbReference>
<evidence type="ECO:0000256" key="3">
    <source>
        <dbReference type="ARBA" id="ARBA00022448"/>
    </source>
</evidence>
<organism evidence="11 12">
    <name type="scientific">Berkelbacteria bacterium GW2011_GWA2_35_9</name>
    <dbReference type="NCBI Taxonomy" id="1618333"/>
    <lineage>
        <taxon>Bacteria</taxon>
        <taxon>Candidatus Berkelbacteria</taxon>
    </lineage>
</organism>
<evidence type="ECO:0000256" key="9">
    <source>
        <dbReference type="ARBA" id="ARBA00023136"/>
    </source>
</evidence>
<dbReference type="PANTHER" id="PTHR34182">
    <property type="entry name" value="PROTEIN-EXPORT MEMBRANE PROTEIN SECG"/>
    <property type="match status" value="1"/>
</dbReference>
<evidence type="ECO:0000256" key="10">
    <source>
        <dbReference type="RuleBase" id="RU365087"/>
    </source>
</evidence>
<dbReference type="Pfam" id="PF03840">
    <property type="entry name" value="SecG"/>
    <property type="match status" value="1"/>
</dbReference>
<keyword evidence="9 10" id="KW-0472">Membrane</keyword>
<evidence type="ECO:0000313" key="12">
    <source>
        <dbReference type="Proteomes" id="UP000034316"/>
    </source>
</evidence>
<protein>
    <recommendedName>
        <fullName evidence="10">Protein-export membrane protein SecG</fullName>
    </recommendedName>
</protein>
<feature type="transmembrane region" description="Helical" evidence="10">
    <location>
        <begin position="49"/>
        <end position="70"/>
    </location>
</feature>
<evidence type="ECO:0000256" key="2">
    <source>
        <dbReference type="ARBA" id="ARBA00008445"/>
    </source>
</evidence>
<dbReference type="PANTHER" id="PTHR34182:SF1">
    <property type="entry name" value="PROTEIN-EXPORT MEMBRANE PROTEIN SECG"/>
    <property type="match status" value="1"/>
</dbReference>